<dbReference type="RefSeq" id="WP_031418344.1">
    <property type="nucleotide sequence ID" value="NZ_JANTOO010000004.1"/>
</dbReference>
<reference evidence="1 2" key="1">
    <citation type="submission" date="2022-08" db="EMBL/GenBank/DDBJ databases">
        <title>Lysinibacillus sequencing.</title>
        <authorList>
            <person name="Dunlap C."/>
        </authorList>
    </citation>
    <scope>NUCLEOTIDE SEQUENCE [LARGE SCALE GENOMIC DNA]</scope>
    <source>
        <strain evidence="1 2">PB211</strain>
    </source>
</reference>
<name>A0ABT2DJK0_9BACI</name>
<evidence type="ECO:0000313" key="1">
    <source>
        <dbReference type="EMBL" id="MCS1394951.1"/>
    </source>
</evidence>
<dbReference type="Proteomes" id="UP001525021">
    <property type="component" value="Unassembled WGS sequence"/>
</dbReference>
<sequence>MVILKDYSNDPNCEVEIILKLVNDSSVKFSINFRSGDNFPRLHKEITCLKDDFIKLLDDIKHLDSSHLSMLEPHDPGLCIYHIPHYGKYYYPQYGFLQIPDNERIESETRYKLIFVLDANDKNNLGPRECGPAFCIIVKREQINEFVQSLKSELSSF</sequence>
<comment type="caution">
    <text evidence="1">The sequence shown here is derived from an EMBL/GenBank/DDBJ whole genome shotgun (WGS) entry which is preliminary data.</text>
</comment>
<evidence type="ECO:0000313" key="2">
    <source>
        <dbReference type="Proteomes" id="UP001525021"/>
    </source>
</evidence>
<organism evidence="1 2">
    <name type="scientific">Lysinibacillus pinottii</name>
    <dbReference type="NCBI Taxonomy" id="2973932"/>
    <lineage>
        <taxon>Bacteria</taxon>
        <taxon>Bacillati</taxon>
        <taxon>Bacillota</taxon>
        <taxon>Bacilli</taxon>
        <taxon>Bacillales</taxon>
        <taxon>Bacillaceae</taxon>
        <taxon>Lysinibacillus</taxon>
    </lineage>
</organism>
<protein>
    <submittedName>
        <fullName evidence="1">Uncharacterized protein</fullName>
    </submittedName>
</protein>
<dbReference type="EMBL" id="JANTOO010000004">
    <property type="protein sequence ID" value="MCS1394951.1"/>
    <property type="molecule type" value="Genomic_DNA"/>
</dbReference>
<keyword evidence="2" id="KW-1185">Reference proteome</keyword>
<accession>A0ABT2DJK0</accession>
<proteinExistence type="predicted"/>
<gene>
    <name evidence="1" type="ORF">NXZ79_02570</name>
</gene>